<dbReference type="Proteomes" id="UP000070700">
    <property type="component" value="Unassembled WGS sequence"/>
</dbReference>
<dbReference type="InterPro" id="IPR029063">
    <property type="entry name" value="SAM-dependent_MTases_sf"/>
</dbReference>
<dbReference type="AlphaFoldDB" id="A0A132B4Z3"/>
<sequence>MDLRFEAASLDAVVGFYSLIHLPREEQGVLLKRIWEWLKDGGLLLVNLSVGDSEEMSNGDWLGSGKKMFWSAWDEKGNTEMIKRAGFKVLEGEVISDTEDGREVKFHWLLTSKGGGCRPETIDERGVQWKV</sequence>
<dbReference type="EMBL" id="KQ947440">
    <property type="protein sequence ID" value="KUJ07313.1"/>
    <property type="molecule type" value="Genomic_DNA"/>
</dbReference>
<name>A0A132B4Z3_MOLSC</name>
<gene>
    <name evidence="1" type="ORF">LY89DRAFT_691776</name>
</gene>
<protein>
    <submittedName>
        <fullName evidence="1">Uncharacterized protein</fullName>
    </submittedName>
</protein>
<keyword evidence="2" id="KW-1185">Reference proteome</keyword>
<evidence type="ECO:0000313" key="2">
    <source>
        <dbReference type="Proteomes" id="UP000070700"/>
    </source>
</evidence>
<dbReference type="SUPFAM" id="SSF53335">
    <property type="entry name" value="S-adenosyl-L-methionine-dependent methyltransferases"/>
    <property type="match status" value="1"/>
</dbReference>
<reference evidence="1 2" key="1">
    <citation type="submission" date="2015-10" db="EMBL/GenBank/DDBJ databases">
        <title>Full genome of DAOMC 229536 Phialocephala scopiformis, a fungal endophyte of spruce producing the potent anti-insectan compound rugulosin.</title>
        <authorList>
            <consortium name="DOE Joint Genome Institute"/>
            <person name="Walker A.K."/>
            <person name="Frasz S.L."/>
            <person name="Seifert K.A."/>
            <person name="Miller J.D."/>
            <person name="Mondo S.J."/>
            <person name="Labutti K."/>
            <person name="Lipzen A."/>
            <person name="Dockter R."/>
            <person name="Kennedy M."/>
            <person name="Grigoriev I.V."/>
            <person name="Spatafora J.W."/>
        </authorList>
    </citation>
    <scope>NUCLEOTIDE SEQUENCE [LARGE SCALE GENOMIC DNA]</scope>
    <source>
        <strain evidence="1 2">CBS 120377</strain>
    </source>
</reference>
<dbReference type="InParanoid" id="A0A132B4Z3"/>
<accession>A0A132B4Z3</accession>
<dbReference type="RefSeq" id="XP_018061668.1">
    <property type="nucleotide sequence ID" value="XM_018216405.1"/>
</dbReference>
<evidence type="ECO:0000313" key="1">
    <source>
        <dbReference type="EMBL" id="KUJ07313.1"/>
    </source>
</evidence>
<dbReference type="GeneID" id="28826131"/>
<dbReference type="OrthoDB" id="540004at2759"/>
<organism evidence="1 2">
    <name type="scientific">Mollisia scopiformis</name>
    <name type="common">Conifer needle endophyte fungus</name>
    <name type="synonym">Phialocephala scopiformis</name>
    <dbReference type="NCBI Taxonomy" id="149040"/>
    <lineage>
        <taxon>Eukaryota</taxon>
        <taxon>Fungi</taxon>
        <taxon>Dikarya</taxon>
        <taxon>Ascomycota</taxon>
        <taxon>Pezizomycotina</taxon>
        <taxon>Leotiomycetes</taxon>
        <taxon>Helotiales</taxon>
        <taxon>Mollisiaceae</taxon>
        <taxon>Mollisia</taxon>
    </lineage>
</organism>
<dbReference type="KEGG" id="psco:LY89DRAFT_691776"/>
<proteinExistence type="predicted"/>
<dbReference type="Gene3D" id="3.40.50.150">
    <property type="entry name" value="Vaccinia Virus protein VP39"/>
    <property type="match status" value="1"/>
</dbReference>